<feature type="transmembrane region" description="Helical" evidence="1">
    <location>
        <begin position="361"/>
        <end position="382"/>
    </location>
</feature>
<keyword evidence="1" id="KW-0812">Transmembrane</keyword>
<reference evidence="2 3" key="1">
    <citation type="submission" date="2020-01" db="EMBL/GenBank/DDBJ databases">
        <authorList>
            <person name="Sixt B."/>
            <person name="Schulz F."/>
            <person name="Kostanjsek R."/>
            <person name="Koestlbacher S."/>
            <person name="Collingro A."/>
            <person name="Toenshoff E."/>
            <person name="Horn M."/>
        </authorList>
    </citation>
    <scope>NUCLEOTIDE SEQUENCE [LARGE SCALE GENOMIC DNA]</scope>
    <source>
        <strain evidence="2 3">15C</strain>
    </source>
</reference>
<name>A0ABX8YZQ8_9BACT</name>
<reference evidence="2 3" key="2">
    <citation type="submission" date="2021-05" db="EMBL/GenBank/DDBJ databases">
        <title>Ecology and evolution of chlamydial symbionts of arthropods.</title>
        <authorList>
            <person name="Halter T."/>
            <person name="Sixt B.S."/>
            <person name="Toenshoff E.R."/>
            <person name="Koestlbacher S."/>
            <person name="Schulz F."/>
            <person name="Kostanjsek R."/>
            <person name="Collingro A."/>
            <person name="Hendrickx F."/>
            <person name="Horn M."/>
        </authorList>
    </citation>
    <scope>NUCLEOTIDE SEQUENCE [LARGE SCALE GENOMIC DNA]</scope>
    <source>
        <strain evidence="2 3">15C</strain>
    </source>
</reference>
<organism evidence="2 3">
    <name type="scientific">Candidatus Rhabdochlamydia porcellionis</name>
    <dbReference type="NCBI Taxonomy" id="225148"/>
    <lineage>
        <taxon>Bacteria</taxon>
        <taxon>Pseudomonadati</taxon>
        <taxon>Chlamydiota</taxon>
        <taxon>Chlamydiia</taxon>
        <taxon>Parachlamydiales</taxon>
        <taxon>Candidatus Rhabdochlamydiaceae</taxon>
        <taxon>Candidatus Rhabdochlamydia</taxon>
    </lineage>
</organism>
<evidence type="ECO:0000256" key="1">
    <source>
        <dbReference type="SAM" id="Phobius"/>
    </source>
</evidence>
<keyword evidence="1" id="KW-0472">Membrane</keyword>
<keyword evidence="1" id="KW-1133">Transmembrane helix</keyword>
<evidence type="ECO:0000313" key="3">
    <source>
        <dbReference type="Proteomes" id="UP000822862"/>
    </source>
</evidence>
<dbReference type="RefSeq" id="WP_194845423.1">
    <property type="nucleotide sequence ID" value="NZ_CP075585.1"/>
</dbReference>
<keyword evidence="3" id="KW-1185">Reference proteome</keyword>
<dbReference type="EMBL" id="CP075585">
    <property type="protein sequence ID" value="QZA58881.1"/>
    <property type="molecule type" value="Genomic_DNA"/>
</dbReference>
<feature type="transmembrane region" description="Helical" evidence="1">
    <location>
        <begin position="323"/>
        <end position="340"/>
    </location>
</feature>
<dbReference type="Proteomes" id="UP000822862">
    <property type="component" value="Chromosome"/>
</dbReference>
<accession>A0ABX8YZQ8</accession>
<feature type="transmembrane region" description="Helical" evidence="1">
    <location>
        <begin position="388"/>
        <end position="409"/>
    </location>
</feature>
<sequence>MAIPKDIFIHNPALLLQNDETPVFDILGYLKDFILSKEGEILPSKLEKVVDVFNTQVQIVGHSTFIGYLCTSLAKEITNSTSLSLTKGVLNDINTLIFGALYGLAAVQNGYQLAQDQNLNELLKQEDVLALQGLIQNVPISSQLNQLKTSWDGLDPKDQEFKKQRFKQKIANLATGSLKNIQIQPSDLDGLLQILQAQDGSDEVHKLFGLNDKEYWEFTPLEALGLLIDQHKVKTRKWVQLKEASSLPVAQAVDKAYRRGLLERVNNGNELVQKNAKTEMKKLMGRVRVESTKTKKIHTALLLINLLGAILSVTGILTLPFGVGIAISALSFLITTASIGSKAYLAKKNLSDTPCGKYDKAIVITIAILLGISLIALTGITLGFGLSLVQLGVALGIGSLGMGFLGYYYHLLTQKDALWKQAHPSLEVFQTFLFQKKKWDQEVHGLFKKLPKDVRMVLRQKHIQKNLPSKISLGNKISALKKTSKYFWNQWLISGLDKDRILALEIQSVYEQAKYVLCLMKGLKKDLEQQKKILETHLKQVLENPQVKEQWEQDLKYVFYRKRTLNSLRKDIREVNIIYQKILTKSLPYTNCITPNG</sequence>
<evidence type="ECO:0000313" key="2">
    <source>
        <dbReference type="EMBL" id="QZA58881.1"/>
    </source>
</evidence>
<proteinExistence type="predicted"/>
<gene>
    <name evidence="2" type="ORF">RHAB15C_0000762</name>
</gene>
<protein>
    <submittedName>
        <fullName evidence="2">Uncharacterized protein</fullName>
    </submittedName>
</protein>
<feature type="transmembrane region" description="Helical" evidence="1">
    <location>
        <begin position="297"/>
        <end position="317"/>
    </location>
</feature>